<evidence type="ECO:0000313" key="2">
    <source>
        <dbReference type="Proteomes" id="UP000294830"/>
    </source>
</evidence>
<name>A0A4V2RNX0_9BACT</name>
<dbReference type="Proteomes" id="UP000294830">
    <property type="component" value="Unassembled WGS sequence"/>
</dbReference>
<organism evidence="1 2">
    <name type="scientific">Acetobacteroides hydrogenigenes</name>
    <dbReference type="NCBI Taxonomy" id="979970"/>
    <lineage>
        <taxon>Bacteria</taxon>
        <taxon>Pseudomonadati</taxon>
        <taxon>Bacteroidota</taxon>
        <taxon>Bacteroidia</taxon>
        <taxon>Bacteroidales</taxon>
        <taxon>Rikenellaceae</taxon>
        <taxon>Acetobacteroides</taxon>
    </lineage>
</organism>
<proteinExistence type="predicted"/>
<evidence type="ECO:0000313" key="1">
    <source>
        <dbReference type="EMBL" id="TCN65350.1"/>
    </source>
</evidence>
<dbReference type="EMBL" id="SLWB01000011">
    <property type="protein sequence ID" value="TCN65350.1"/>
    <property type="molecule type" value="Genomic_DNA"/>
</dbReference>
<comment type="caution">
    <text evidence="1">The sequence shown here is derived from an EMBL/GenBank/DDBJ whole genome shotgun (WGS) entry which is preliminary data.</text>
</comment>
<sequence length="80" mass="9494">MTQKQPIVVLFYIYVKPRAQKVKQFLLLLLHHFLPQKFFILHPFIFHLTAMNLTETYQFMKSRGKSTSNPVLKSTKRATN</sequence>
<accession>A0A4V2RNX0</accession>
<protein>
    <submittedName>
        <fullName evidence="1">Uncharacterized protein</fullName>
    </submittedName>
</protein>
<reference evidence="1 2" key="1">
    <citation type="submission" date="2019-03" db="EMBL/GenBank/DDBJ databases">
        <title>Genomic Encyclopedia of Archaeal and Bacterial Type Strains, Phase II (KMG-II): from individual species to whole genera.</title>
        <authorList>
            <person name="Goeker M."/>
        </authorList>
    </citation>
    <scope>NUCLEOTIDE SEQUENCE [LARGE SCALE GENOMIC DNA]</scope>
    <source>
        <strain evidence="1 2">RL-C</strain>
    </source>
</reference>
<dbReference type="AlphaFoldDB" id="A0A4V2RNX0"/>
<gene>
    <name evidence="1" type="ORF">CLV25_11129</name>
</gene>
<keyword evidence="2" id="KW-1185">Reference proteome</keyword>